<dbReference type="EMBL" id="VSSQ01003790">
    <property type="protein sequence ID" value="MPM22351.1"/>
    <property type="molecule type" value="Genomic_DNA"/>
</dbReference>
<evidence type="ECO:0000313" key="2">
    <source>
        <dbReference type="EMBL" id="MPM22351.1"/>
    </source>
</evidence>
<evidence type="ECO:0000256" key="1">
    <source>
        <dbReference type="SAM" id="Phobius"/>
    </source>
</evidence>
<dbReference type="AlphaFoldDB" id="A0A644Y348"/>
<sequence length="186" mass="20813">MHFNYYFEILNKSGDSLVLQILPIVISTIAIIFSGITLVQQRIHNINSVKPAISINSKNIPNLYQISLENSGIGPALIDSVKITIKGQYFTSFKEVLDKNLLVQSEATINPKDWKNVIVHSGPESHWLKPDGIMDLITYDRGSEKTAVILQKIISGCSVTVMYSDIYRNKFECTEIIEGQGKLIIS</sequence>
<name>A0A644Y348_9ZZZZ</name>
<keyword evidence="1" id="KW-0812">Transmembrane</keyword>
<protein>
    <submittedName>
        <fullName evidence="2">Uncharacterized protein</fullName>
    </submittedName>
</protein>
<comment type="caution">
    <text evidence="2">The sequence shown here is derived from an EMBL/GenBank/DDBJ whole genome shotgun (WGS) entry which is preliminary data.</text>
</comment>
<keyword evidence="1" id="KW-1133">Transmembrane helix</keyword>
<gene>
    <name evidence="2" type="ORF">SDC9_68803</name>
</gene>
<reference evidence="2" key="1">
    <citation type="submission" date="2019-08" db="EMBL/GenBank/DDBJ databases">
        <authorList>
            <person name="Kucharzyk K."/>
            <person name="Murdoch R.W."/>
            <person name="Higgins S."/>
            <person name="Loffler F."/>
        </authorList>
    </citation>
    <scope>NUCLEOTIDE SEQUENCE</scope>
</reference>
<accession>A0A644Y348</accession>
<proteinExistence type="predicted"/>
<organism evidence="2">
    <name type="scientific">bioreactor metagenome</name>
    <dbReference type="NCBI Taxonomy" id="1076179"/>
    <lineage>
        <taxon>unclassified sequences</taxon>
        <taxon>metagenomes</taxon>
        <taxon>ecological metagenomes</taxon>
    </lineage>
</organism>
<feature type="transmembrane region" description="Helical" evidence="1">
    <location>
        <begin position="20"/>
        <end position="39"/>
    </location>
</feature>
<keyword evidence="1" id="KW-0472">Membrane</keyword>